<evidence type="ECO:0000313" key="2">
    <source>
        <dbReference type="EMBL" id="SHK90299.1"/>
    </source>
</evidence>
<dbReference type="Proteomes" id="UP000184497">
    <property type="component" value="Unassembled WGS sequence"/>
</dbReference>
<feature type="domain" description="Bacterial mobilisation" evidence="1">
    <location>
        <begin position="62"/>
        <end position="102"/>
    </location>
</feature>
<dbReference type="STRING" id="564117.SAMN05216369_3541"/>
<dbReference type="EMBL" id="FRAQ01000008">
    <property type="protein sequence ID" value="SHK90299.1"/>
    <property type="molecule type" value="Genomic_DNA"/>
</dbReference>
<organism evidence="2 3">
    <name type="scientific">Marinobacter antarcticus</name>
    <dbReference type="NCBI Taxonomy" id="564117"/>
    <lineage>
        <taxon>Bacteria</taxon>
        <taxon>Pseudomonadati</taxon>
        <taxon>Pseudomonadota</taxon>
        <taxon>Gammaproteobacteria</taxon>
        <taxon>Pseudomonadales</taxon>
        <taxon>Marinobacteraceae</taxon>
        <taxon>Marinobacter</taxon>
    </lineage>
</organism>
<keyword evidence="3" id="KW-1185">Reference proteome</keyword>
<sequence>MKRDKWVHVKVSESEKGSWHRMAELSGLTLADLIRQHMSAAKLVYREPVKKRRVKRVDPALIRELSKIGNNLNQVSRWANTYKSDAEAMAVIRALLAVERQLADIPTQPGRRDQEEDPDAH</sequence>
<dbReference type="InterPro" id="IPR008687">
    <property type="entry name" value="MobC"/>
</dbReference>
<gene>
    <name evidence="2" type="ORF">SAMN05216369_3541</name>
</gene>
<proteinExistence type="predicted"/>
<dbReference type="Pfam" id="PF05713">
    <property type="entry name" value="MobC"/>
    <property type="match status" value="1"/>
</dbReference>
<protein>
    <submittedName>
        <fullName evidence="2">Mobilisation protein (MobC)</fullName>
    </submittedName>
</protein>
<dbReference type="AlphaFoldDB" id="A0A1M6W9J2"/>
<evidence type="ECO:0000259" key="1">
    <source>
        <dbReference type="Pfam" id="PF05713"/>
    </source>
</evidence>
<accession>A0A1M6W9J2</accession>
<evidence type="ECO:0000313" key="3">
    <source>
        <dbReference type="Proteomes" id="UP000184497"/>
    </source>
</evidence>
<dbReference type="RefSeq" id="WP_072799888.1">
    <property type="nucleotide sequence ID" value="NZ_FRAQ01000008.1"/>
</dbReference>
<name>A0A1M6W9J2_9GAMM</name>
<reference evidence="3" key="1">
    <citation type="submission" date="2016-11" db="EMBL/GenBank/DDBJ databases">
        <authorList>
            <person name="Varghese N."/>
            <person name="Submissions S."/>
        </authorList>
    </citation>
    <scope>NUCLEOTIDE SEQUENCE [LARGE SCALE GENOMIC DNA]</scope>
    <source>
        <strain evidence="3">CGMCC 1.10835</strain>
    </source>
</reference>